<gene>
    <name evidence="1" type="ORF">NNIBIDOC_00209</name>
</gene>
<dbReference type="AlphaFoldDB" id="A0A482EXE0"/>
<geneLocation type="plasmid" evidence="1">
    <name>pSa1423-160k</name>
</geneLocation>
<name>A0A482EXE0_SALSP</name>
<organism evidence="1">
    <name type="scientific">Salmonella sp</name>
    <dbReference type="NCBI Taxonomy" id="599"/>
    <lineage>
        <taxon>Bacteria</taxon>
        <taxon>Pseudomonadati</taxon>
        <taxon>Pseudomonadota</taxon>
        <taxon>Gammaproteobacteria</taxon>
        <taxon>Enterobacterales</taxon>
        <taxon>Enterobacteriaceae</taxon>
        <taxon>Salmonella</taxon>
    </lineage>
</organism>
<proteinExistence type="predicted"/>
<sequence>MIGAGINDLKAVFTSALAGDYVATSPGRVSFLSNEETRMTLLISVAPGAEVTDLFKIPQL</sequence>
<dbReference type="EMBL" id="MK356558">
    <property type="protein sequence ID" value="QBM91535.1"/>
    <property type="molecule type" value="Genomic_DNA"/>
</dbReference>
<keyword evidence="1" id="KW-0614">Plasmid</keyword>
<evidence type="ECO:0000313" key="1">
    <source>
        <dbReference type="EMBL" id="QBM91535.1"/>
    </source>
</evidence>
<accession>A0A482EXE0</accession>
<protein>
    <submittedName>
        <fullName evidence="1">Uncharacterized protein</fullName>
    </submittedName>
</protein>
<reference evidence="1" key="1">
    <citation type="submission" date="2019-01" db="EMBL/GenBank/DDBJ databases">
        <title>Salmonella strain 1423 plasmid sequences.</title>
        <authorList>
            <person name="Chen K."/>
            <person name="Chen S."/>
        </authorList>
    </citation>
    <scope>NUCLEOTIDE SEQUENCE</scope>
    <source>
        <strain evidence="1">Sa1423</strain>
        <plasmid evidence="1">pSa1423-160k</plasmid>
    </source>
</reference>